<dbReference type="GO" id="GO:0005886">
    <property type="term" value="C:plasma membrane"/>
    <property type="evidence" value="ECO:0007669"/>
    <property type="project" value="UniProtKB-SubCell"/>
</dbReference>
<comment type="caution">
    <text evidence="7">Lacks conserved residue(s) required for the propagation of feature annotation.</text>
</comment>
<dbReference type="InterPro" id="IPR002771">
    <property type="entry name" value="Multi_antbiot-R_MarC"/>
</dbReference>
<dbReference type="NCBIfam" id="TIGR00427">
    <property type="entry name" value="NAAT family transporter"/>
    <property type="match status" value="1"/>
</dbReference>
<proteinExistence type="inferred from homology"/>
<dbReference type="Pfam" id="PF01914">
    <property type="entry name" value="MarC"/>
    <property type="match status" value="1"/>
</dbReference>
<sequence length="204" mass="21370">MAFMKSLATVFAIVDPLATAPIFLAITPDNTDEERQRMARQAAWIAGGVLLIFAVTGNRIFAFFGISTPPFRVAGGLLLLATALDTLRSGEGGKPQTPEEHRESVEKPDVAVTPLAIPLLAGPGAISTVALLGSKARDLSELLGVGVAIVLTAGIAWVALAHAGRLVKLLGRIGLKIVTRIMGLLLAGIGVEFILAGIREFWKG</sequence>
<dbReference type="EMBL" id="QOQW01000045">
    <property type="protein sequence ID" value="RCK74446.1"/>
    <property type="molecule type" value="Genomic_DNA"/>
</dbReference>
<evidence type="ECO:0000313" key="8">
    <source>
        <dbReference type="EMBL" id="RCK74446.1"/>
    </source>
</evidence>
<accession>A0A367Z8G4</accession>
<protein>
    <recommendedName>
        <fullName evidence="7">UPF0056 membrane protein</fullName>
    </recommendedName>
</protein>
<name>A0A367Z8G4_9BACT</name>
<evidence type="ECO:0000256" key="3">
    <source>
        <dbReference type="ARBA" id="ARBA00022475"/>
    </source>
</evidence>
<evidence type="ECO:0000256" key="5">
    <source>
        <dbReference type="ARBA" id="ARBA00022989"/>
    </source>
</evidence>
<evidence type="ECO:0000256" key="6">
    <source>
        <dbReference type="ARBA" id="ARBA00023136"/>
    </source>
</evidence>
<feature type="transmembrane region" description="Helical" evidence="7">
    <location>
        <begin position="180"/>
        <end position="198"/>
    </location>
</feature>
<evidence type="ECO:0000256" key="1">
    <source>
        <dbReference type="ARBA" id="ARBA00004651"/>
    </source>
</evidence>
<keyword evidence="5 7" id="KW-1133">Transmembrane helix</keyword>
<evidence type="ECO:0000256" key="4">
    <source>
        <dbReference type="ARBA" id="ARBA00022692"/>
    </source>
</evidence>
<dbReference type="AlphaFoldDB" id="A0A367Z8G4"/>
<evidence type="ECO:0000256" key="7">
    <source>
        <dbReference type="RuleBase" id="RU362048"/>
    </source>
</evidence>
<reference evidence="8 9" key="1">
    <citation type="submission" date="2018-05" db="EMBL/GenBank/DDBJ databases">
        <title>A metagenomic window into the 2 km-deep terrestrial subsurface aquifer revealed taxonomically and functionally diverse microbial community comprising novel uncultured bacterial lineages.</title>
        <authorList>
            <person name="Kadnikov V.V."/>
            <person name="Mardanov A.V."/>
            <person name="Beletsky A.V."/>
            <person name="Banks D."/>
            <person name="Pimenov N.V."/>
            <person name="Frank Y.A."/>
            <person name="Karnachuk O.V."/>
            <person name="Ravin N.V."/>
        </authorList>
    </citation>
    <scope>NUCLEOTIDE SEQUENCE [LARGE SCALE GENOMIC DNA]</scope>
    <source>
        <strain evidence="8">BY5</strain>
    </source>
</reference>
<comment type="subcellular location">
    <subcellularLocation>
        <location evidence="1 7">Cell membrane</location>
        <topology evidence="1 7">Multi-pass membrane protein</topology>
    </subcellularLocation>
</comment>
<evidence type="ECO:0000256" key="2">
    <source>
        <dbReference type="ARBA" id="ARBA00009784"/>
    </source>
</evidence>
<comment type="caution">
    <text evidence="8">The sequence shown here is derived from an EMBL/GenBank/DDBJ whole genome shotgun (WGS) entry which is preliminary data.</text>
</comment>
<feature type="transmembrane region" description="Helical" evidence="7">
    <location>
        <begin position="110"/>
        <end position="132"/>
    </location>
</feature>
<dbReference type="PANTHER" id="PTHR33508">
    <property type="entry name" value="UPF0056 MEMBRANE PROTEIN YHCE"/>
    <property type="match status" value="1"/>
</dbReference>
<gene>
    <name evidence="8" type="ORF">OZSIB_1062</name>
</gene>
<feature type="transmembrane region" description="Helical" evidence="7">
    <location>
        <begin position="139"/>
        <end position="160"/>
    </location>
</feature>
<keyword evidence="3" id="KW-1003">Cell membrane</keyword>
<dbReference type="PANTHER" id="PTHR33508:SF1">
    <property type="entry name" value="UPF0056 MEMBRANE PROTEIN YHCE"/>
    <property type="match status" value="1"/>
</dbReference>
<feature type="transmembrane region" description="Helical" evidence="7">
    <location>
        <begin position="43"/>
        <end position="64"/>
    </location>
</feature>
<keyword evidence="4 7" id="KW-0812">Transmembrane</keyword>
<dbReference type="Proteomes" id="UP000252355">
    <property type="component" value="Unassembled WGS sequence"/>
</dbReference>
<keyword evidence="6 7" id="KW-0472">Membrane</keyword>
<organism evidence="8 9">
    <name type="scientific">Candidatus Ozemobacter sibiricus</name>
    <dbReference type="NCBI Taxonomy" id="2268124"/>
    <lineage>
        <taxon>Bacteria</taxon>
        <taxon>Candidatus Ozemobacteria</taxon>
        <taxon>Candidatus Ozemobacterales</taxon>
        <taxon>Candidatus Ozemobacteraceae</taxon>
        <taxon>Candidatus Ozemobacter</taxon>
    </lineage>
</organism>
<evidence type="ECO:0000313" key="9">
    <source>
        <dbReference type="Proteomes" id="UP000252355"/>
    </source>
</evidence>
<comment type="similarity">
    <text evidence="2 7">Belongs to the UPF0056 (MarC) family.</text>
</comment>